<comment type="catalytic activity">
    <reaction evidence="10 11">
        <text>D-alanyl-D-alanine + UDP-N-acetyl-alpha-D-muramoyl-L-alanyl-gamma-D-glutamyl-meso-2,6-diaminopimelate + ATP = UDP-N-acetyl-alpha-D-muramoyl-L-alanyl-gamma-D-glutamyl-meso-2,6-diaminopimeloyl-D-alanyl-D-alanine + ADP + phosphate + H(+)</text>
        <dbReference type="Rhea" id="RHEA:28374"/>
        <dbReference type="ChEBI" id="CHEBI:15378"/>
        <dbReference type="ChEBI" id="CHEBI:30616"/>
        <dbReference type="ChEBI" id="CHEBI:43474"/>
        <dbReference type="ChEBI" id="CHEBI:57822"/>
        <dbReference type="ChEBI" id="CHEBI:61386"/>
        <dbReference type="ChEBI" id="CHEBI:83905"/>
        <dbReference type="ChEBI" id="CHEBI:456216"/>
        <dbReference type="EC" id="6.3.2.10"/>
    </reaction>
</comment>
<keyword evidence="9 10" id="KW-0961">Cell wall biogenesis/degradation</keyword>
<evidence type="ECO:0000256" key="5">
    <source>
        <dbReference type="ARBA" id="ARBA00022840"/>
    </source>
</evidence>
<evidence type="ECO:0000256" key="4">
    <source>
        <dbReference type="ARBA" id="ARBA00022741"/>
    </source>
</evidence>
<feature type="domain" description="Mur ligase N-terminal catalytic" evidence="12">
    <location>
        <begin position="26"/>
        <end position="103"/>
    </location>
</feature>
<comment type="similarity">
    <text evidence="10">Belongs to the MurCDEF family. MurF subfamily.</text>
</comment>
<dbReference type="Proteomes" id="UP000244089">
    <property type="component" value="Unassembled WGS sequence"/>
</dbReference>
<dbReference type="GO" id="GO:0047480">
    <property type="term" value="F:UDP-N-acetylmuramoyl-tripeptide-D-alanyl-D-alanine ligase activity"/>
    <property type="evidence" value="ECO:0007669"/>
    <property type="project" value="UniProtKB-UniRule"/>
</dbReference>
<dbReference type="InterPro" id="IPR013221">
    <property type="entry name" value="Mur_ligase_cen"/>
</dbReference>
<dbReference type="PANTHER" id="PTHR43024:SF1">
    <property type="entry name" value="UDP-N-ACETYLMURAMOYL-TRIPEPTIDE--D-ALANYL-D-ALANINE LIGASE"/>
    <property type="match status" value="1"/>
</dbReference>
<dbReference type="Gene3D" id="3.90.190.20">
    <property type="entry name" value="Mur ligase, C-terminal domain"/>
    <property type="match status" value="1"/>
</dbReference>
<dbReference type="Gene3D" id="3.40.1190.10">
    <property type="entry name" value="Mur-like, catalytic domain"/>
    <property type="match status" value="1"/>
</dbReference>
<organism evidence="15 16">
    <name type="scientific">Halanaerobium saccharolyticum</name>
    <dbReference type="NCBI Taxonomy" id="43595"/>
    <lineage>
        <taxon>Bacteria</taxon>
        <taxon>Bacillati</taxon>
        <taxon>Bacillota</taxon>
        <taxon>Clostridia</taxon>
        <taxon>Halanaerobiales</taxon>
        <taxon>Halanaerobiaceae</taxon>
        <taxon>Halanaerobium</taxon>
    </lineage>
</organism>
<dbReference type="InterPro" id="IPR005863">
    <property type="entry name" value="UDP-N-AcMur_synth"/>
</dbReference>
<dbReference type="AlphaFoldDB" id="A0A2T5RHG3"/>
<comment type="pathway">
    <text evidence="10 11">Cell wall biogenesis; peptidoglycan biosynthesis.</text>
</comment>
<dbReference type="InterPro" id="IPR000713">
    <property type="entry name" value="Mur_ligase_N"/>
</dbReference>
<sequence length="465" mass="51298">MQNLNLAEIIDFSGAELLQGDADKVIEEIVIDSREVKDNYLFIAIIGENQDGHLYLSEAVKNGAGAVIVDREIEDNFIKASDTAILKVDDTTRALQDIAHNYRKSFVDLKVIAVTGSAGKTTTKDLIYSVLKQKYSCLKTEGNYNNHIGLPLTLLRLTAAEDFAVLEMGMSALGEIKLLAEIAEPDIGIVTNVAEAHLKQLGSLENIARAKKELIDQLKPSNKAILNYDNFYTRKMGKETTAEVIYFGFEKGADLQTLEYNFDTKNEILNFKIRYKNENYSFKFYKAGKHNIYNAVVAIITGLEYGLSSAEVQQGLDQAEFSSNRMDFIELKSGVRIINDSYNANPLAVKAALDVLIEHQSQRTIAVLASMLELGEQSQAKHREVGLYAAEKGVDLLVTIGSEAREIAAGAAGKMPSDRIITLKNNQECIELLAAKINEGDLILIKGSRANHLEEIAAALKTEEL</sequence>
<dbReference type="GO" id="GO:0008766">
    <property type="term" value="F:UDP-N-acetylmuramoylalanyl-D-glutamyl-2,6-diaminopimelate-D-alanyl-D-alanine ligase activity"/>
    <property type="evidence" value="ECO:0007669"/>
    <property type="project" value="RHEA"/>
</dbReference>
<dbReference type="SUPFAM" id="SSF53244">
    <property type="entry name" value="MurD-like peptide ligases, peptide-binding domain"/>
    <property type="match status" value="1"/>
</dbReference>
<evidence type="ECO:0000259" key="14">
    <source>
        <dbReference type="Pfam" id="PF08245"/>
    </source>
</evidence>
<gene>
    <name evidence="10" type="primary">murF</name>
    <name evidence="15" type="ORF">C8C76_12727</name>
</gene>
<dbReference type="HAMAP" id="MF_02019">
    <property type="entry name" value="MurF"/>
    <property type="match status" value="1"/>
</dbReference>
<dbReference type="InterPro" id="IPR004101">
    <property type="entry name" value="Mur_ligase_C"/>
</dbReference>
<dbReference type="SUPFAM" id="SSF53623">
    <property type="entry name" value="MurD-like peptide ligases, catalytic domain"/>
    <property type="match status" value="1"/>
</dbReference>
<proteinExistence type="inferred from homology"/>
<dbReference type="GO" id="GO:0009252">
    <property type="term" value="P:peptidoglycan biosynthetic process"/>
    <property type="evidence" value="ECO:0007669"/>
    <property type="project" value="UniProtKB-UniRule"/>
</dbReference>
<evidence type="ECO:0000256" key="2">
    <source>
        <dbReference type="ARBA" id="ARBA00022598"/>
    </source>
</evidence>
<dbReference type="RefSeq" id="WP_108141448.1">
    <property type="nucleotide sequence ID" value="NZ_QAXS01000027.1"/>
</dbReference>
<evidence type="ECO:0000259" key="13">
    <source>
        <dbReference type="Pfam" id="PF02875"/>
    </source>
</evidence>
<evidence type="ECO:0000256" key="1">
    <source>
        <dbReference type="ARBA" id="ARBA00022490"/>
    </source>
</evidence>
<feature type="domain" description="Mur ligase central" evidence="14">
    <location>
        <begin position="114"/>
        <end position="301"/>
    </location>
</feature>
<dbReference type="PANTHER" id="PTHR43024">
    <property type="entry name" value="UDP-N-ACETYLMURAMOYL-TRIPEPTIDE--D-ALANYL-D-ALANINE LIGASE"/>
    <property type="match status" value="1"/>
</dbReference>
<dbReference type="GO" id="GO:0008360">
    <property type="term" value="P:regulation of cell shape"/>
    <property type="evidence" value="ECO:0007669"/>
    <property type="project" value="UniProtKB-KW"/>
</dbReference>
<keyword evidence="8 10" id="KW-0131">Cell cycle</keyword>
<accession>A0A2T5RHG3</accession>
<evidence type="ECO:0000256" key="11">
    <source>
        <dbReference type="RuleBase" id="RU004136"/>
    </source>
</evidence>
<dbReference type="Pfam" id="PF01225">
    <property type="entry name" value="Mur_ligase"/>
    <property type="match status" value="1"/>
</dbReference>
<evidence type="ECO:0000256" key="6">
    <source>
        <dbReference type="ARBA" id="ARBA00022960"/>
    </source>
</evidence>
<dbReference type="EC" id="6.3.2.10" evidence="10 11"/>
<keyword evidence="7 10" id="KW-0573">Peptidoglycan synthesis</keyword>
<evidence type="ECO:0000256" key="8">
    <source>
        <dbReference type="ARBA" id="ARBA00023306"/>
    </source>
</evidence>
<feature type="binding site" evidence="10">
    <location>
        <begin position="116"/>
        <end position="122"/>
    </location>
    <ligand>
        <name>ATP</name>
        <dbReference type="ChEBI" id="CHEBI:30616"/>
    </ligand>
</feature>
<dbReference type="GO" id="GO:0051301">
    <property type="term" value="P:cell division"/>
    <property type="evidence" value="ECO:0007669"/>
    <property type="project" value="UniProtKB-KW"/>
</dbReference>
<protein>
    <recommendedName>
        <fullName evidence="10 11">UDP-N-acetylmuramoyl-tripeptide--D-alanyl-D-alanine ligase</fullName>
        <ecNumber evidence="10 11">6.3.2.10</ecNumber>
    </recommendedName>
    <alternativeName>
        <fullName evidence="10">D-alanyl-D-alanine-adding enzyme</fullName>
    </alternativeName>
</protein>
<dbReference type="SUPFAM" id="SSF63418">
    <property type="entry name" value="MurE/MurF N-terminal domain"/>
    <property type="match status" value="1"/>
</dbReference>
<evidence type="ECO:0000313" key="16">
    <source>
        <dbReference type="Proteomes" id="UP000244089"/>
    </source>
</evidence>
<dbReference type="EMBL" id="QAXS01000027">
    <property type="protein sequence ID" value="PTV96126.1"/>
    <property type="molecule type" value="Genomic_DNA"/>
</dbReference>
<comment type="function">
    <text evidence="10 11">Involved in cell wall formation. Catalyzes the final step in the synthesis of UDP-N-acetylmuramoyl-pentapeptide, the precursor of murein.</text>
</comment>
<keyword evidence="1 10" id="KW-0963">Cytoplasm</keyword>
<dbReference type="InterPro" id="IPR036615">
    <property type="entry name" value="Mur_ligase_C_dom_sf"/>
</dbReference>
<dbReference type="Pfam" id="PF02875">
    <property type="entry name" value="Mur_ligase_C"/>
    <property type="match status" value="1"/>
</dbReference>
<keyword evidence="4 10" id="KW-0547">Nucleotide-binding</keyword>
<keyword evidence="6 10" id="KW-0133">Cell shape</keyword>
<dbReference type="GO" id="GO:0071555">
    <property type="term" value="P:cell wall organization"/>
    <property type="evidence" value="ECO:0007669"/>
    <property type="project" value="UniProtKB-KW"/>
</dbReference>
<dbReference type="Gene3D" id="3.40.1390.10">
    <property type="entry name" value="MurE/MurF, N-terminal domain"/>
    <property type="match status" value="1"/>
</dbReference>
<evidence type="ECO:0000256" key="10">
    <source>
        <dbReference type="HAMAP-Rule" id="MF_02019"/>
    </source>
</evidence>
<evidence type="ECO:0000259" key="12">
    <source>
        <dbReference type="Pfam" id="PF01225"/>
    </source>
</evidence>
<evidence type="ECO:0000256" key="3">
    <source>
        <dbReference type="ARBA" id="ARBA00022618"/>
    </source>
</evidence>
<dbReference type="UniPathway" id="UPA00219"/>
<dbReference type="InterPro" id="IPR035911">
    <property type="entry name" value="MurE/MurF_N"/>
</dbReference>
<feature type="domain" description="Mur ligase C-terminal" evidence="13">
    <location>
        <begin position="324"/>
        <end position="449"/>
    </location>
</feature>
<name>A0A2T5RHG3_9FIRM</name>
<comment type="caution">
    <text evidence="15">The sequence shown here is derived from an EMBL/GenBank/DDBJ whole genome shotgun (WGS) entry which is preliminary data.</text>
</comment>
<evidence type="ECO:0000256" key="7">
    <source>
        <dbReference type="ARBA" id="ARBA00022984"/>
    </source>
</evidence>
<keyword evidence="3 10" id="KW-0132">Cell division</keyword>
<dbReference type="GO" id="GO:0005524">
    <property type="term" value="F:ATP binding"/>
    <property type="evidence" value="ECO:0007669"/>
    <property type="project" value="UniProtKB-UniRule"/>
</dbReference>
<dbReference type="OrthoDB" id="9801978at2"/>
<dbReference type="InterPro" id="IPR051046">
    <property type="entry name" value="MurCDEF_CellWall_CoF430Synth"/>
</dbReference>
<evidence type="ECO:0000256" key="9">
    <source>
        <dbReference type="ARBA" id="ARBA00023316"/>
    </source>
</evidence>
<reference evidence="15 16" key="1">
    <citation type="submission" date="2018-04" db="EMBL/GenBank/DDBJ databases">
        <title>Subsurface microbial communities from deep shales in Ohio and West Virginia, USA.</title>
        <authorList>
            <person name="Wrighton K."/>
        </authorList>
    </citation>
    <scope>NUCLEOTIDE SEQUENCE [LARGE SCALE GENOMIC DNA]</scope>
    <source>
        <strain evidence="15 16">WC1</strain>
    </source>
</reference>
<keyword evidence="5 10" id="KW-0067">ATP-binding</keyword>
<dbReference type="NCBIfam" id="TIGR01143">
    <property type="entry name" value="murF"/>
    <property type="match status" value="1"/>
</dbReference>
<dbReference type="InterPro" id="IPR036565">
    <property type="entry name" value="Mur-like_cat_sf"/>
</dbReference>
<evidence type="ECO:0000313" key="15">
    <source>
        <dbReference type="EMBL" id="PTV96126.1"/>
    </source>
</evidence>
<keyword evidence="2 10" id="KW-0436">Ligase</keyword>
<comment type="subcellular location">
    <subcellularLocation>
        <location evidence="10 11">Cytoplasm</location>
    </subcellularLocation>
</comment>
<dbReference type="Pfam" id="PF08245">
    <property type="entry name" value="Mur_ligase_M"/>
    <property type="match status" value="1"/>
</dbReference>
<dbReference type="GO" id="GO:0005737">
    <property type="term" value="C:cytoplasm"/>
    <property type="evidence" value="ECO:0007669"/>
    <property type="project" value="UniProtKB-SubCell"/>
</dbReference>